<evidence type="ECO:0000313" key="2">
    <source>
        <dbReference type="EMBL" id="PDH36335.1"/>
    </source>
</evidence>
<dbReference type="Gene3D" id="3.40.190.150">
    <property type="entry name" value="Bordetella uptake gene, domain 1"/>
    <property type="match status" value="1"/>
</dbReference>
<dbReference type="Proteomes" id="UP000219327">
    <property type="component" value="Unassembled WGS sequence"/>
</dbReference>
<dbReference type="PIRSF" id="PIRSF017082">
    <property type="entry name" value="YflP"/>
    <property type="match status" value="1"/>
</dbReference>
<dbReference type="InterPro" id="IPR042100">
    <property type="entry name" value="Bug_dom1"/>
</dbReference>
<comment type="similarity">
    <text evidence="1">Belongs to the UPF0065 (bug) family.</text>
</comment>
<accession>A0A2A5WIF7</accession>
<dbReference type="PANTHER" id="PTHR42928">
    <property type="entry name" value="TRICARBOXYLATE-BINDING PROTEIN"/>
    <property type="match status" value="1"/>
</dbReference>
<gene>
    <name evidence="2" type="ORF">CNE99_09860</name>
</gene>
<organism evidence="2 3">
    <name type="scientific">OM182 bacterium MED-G24</name>
    <dbReference type="NCBI Taxonomy" id="1986255"/>
    <lineage>
        <taxon>Bacteria</taxon>
        <taxon>Pseudomonadati</taxon>
        <taxon>Pseudomonadota</taxon>
        <taxon>Gammaproteobacteria</taxon>
        <taxon>OMG group</taxon>
        <taxon>OM182 clade</taxon>
    </lineage>
</organism>
<dbReference type="CDD" id="cd07012">
    <property type="entry name" value="PBP2_Bug_TTT"/>
    <property type="match status" value="1"/>
</dbReference>
<proteinExistence type="inferred from homology"/>
<dbReference type="InterPro" id="IPR005064">
    <property type="entry name" value="BUG"/>
</dbReference>
<dbReference type="AlphaFoldDB" id="A0A2A5WIF7"/>
<reference evidence="2 3" key="1">
    <citation type="submission" date="2017-08" db="EMBL/GenBank/DDBJ databases">
        <title>Fine stratification of microbial communities through a metagenomic profile of the photic zone.</title>
        <authorList>
            <person name="Haro-Moreno J.M."/>
            <person name="Lopez-Perez M."/>
            <person name="De La Torre J."/>
            <person name="Picazo A."/>
            <person name="Camacho A."/>
            <person name="Rodriguez-Valera F."/>
        </authorList>
    </citation>
    <scope>NUCLEOTIDE SEQUENCE [LARGE SCALE GENOMIC DNA]</scope>
    <source>
        <strain evidence="2">MED-G24</strain>
    </source>
</reference>
<name>A0A2A5WIF7_9GAMM</name>
<evidence type="ECO:0000313" key="3">
    <source>
        <dbReference type="Proteomes" id="UP000219327"/>
    </source>
</evidence>
<sequence>MEMCGGGPFWNGLHRLMLAVLTVLIVLPPLAQADLLARVHFLIPAGPGGGWDGTARGTGEALLKSGLVADVSFENLSGGGGGRAIAKLIETADRQPFTLMISSTPMVVRSLQGIFPQSFRDLEPIASVIADYGCFAVRSDSDIRDFSDVVERIRENPRSVKVAGGSVKGSTDHFVFAKAVAHANINPRRTVYVAYDGGGKAMAGLLTGETQLLSTGLSEAIDMARQGEIRIIAITASERLQDAPELPTLTEQGFPVEFANWRGFFAAPGLSPDRYRDMRDTLRDVVSTEAFEKVRVRNQWTRLYHEGPEFTAFLVEQERDIGKLMRDLGFLR</sequence>
<comment type="caution">
    <text evidence="2">The sequence shown here is derived from an EMBL/GenBank/DDBJ whole genome shotgun (WGS) entry which is preliminary data.</text>
</comment>
<evidence type="ECO:0000256" key="1">
    <source>
        <dbReference type="ARBA" id="ARBA00006987"/>
    </source>
</evidence>
<protein>
    <submittedName>
        <fullName evidence="2">Tripartite tricarboxylate transporter substrate-binding protein</fullName>
    </submittedName>
</protein>
<dbReference type="SUPFAM" id="SSF53850">
    <property type="entry name" value="Periplasmic binding protein-like II"/>
    <property type="match status" value="1"/>
</dbReference>
<dbReference type="Gene3D" id="3.40.190.10">
    <property type="entry name" value="Periplasmic binding protein-like II"/>
    <property type="match status" value="1"/>
</dbReference>
<dbReference type="Pfam" id="PF03401">
    <property type="entry name" value="TctC"/>
    <property type="match status" value="1"/>
</dbReference>
<dbReference type="PANTHER" id="PTHR42928:SF3">
    <property type="entry name" value="UPF0065 PROTEIN YFLP"/>
    <property type="match status" value="1"/>
</dbReference>
<dbReference type="EMBL" id="NTKD01000070">
    <property type="protein sequence ID" value="PDH36335.1"/>
    <property type="molecule type" value="Genomic_DNA"/>
</dbReference>